<accession>A0A1K1SV52</accession>
<keyword evidence="9" id="KW-1185">Reference proteome</keyword>
<evidence type="ECO:0000313" key="7">
    <source>
        <dbReference type="EMBL" id="WQG90561.1"/>
    </source>
</evidence>
<gene>
    <name evidence="6" type="ORF">SAMN05661012_06214</name>
    <name evidence="7" type="ORF">SR876_03570</name>
</gene>
<feature type="transmembrane region" description="Helical" evidence="5">
    <location>
        <begin position="12"/>
        <end position="35"/>
    </location>
</feature>
<feature type="transmembrane region" description="Helical" evidence="5">
    <location>
        <begin position="55"/>
        <end position="71"/>
    </location>
</feature>
<feature type="transmembrane region" description="Helical" evidence="5">
    <location>
        <begin position="211"/>
        <end position="227"/>
    </location>
</feature>
<reference evidence="7 9" key="2">
    <citation type="submission" date="2023-11" db="EMBL/GenBank/DDBJ databases">
        <title>MicrobeMod: A computational toolkit for identifying prokaryotic methylation and restriction-modification with nanopore sequencing.</title>
        <authorList>
            <person name="Crits-Christoph A."/>
            <person name="Kang S.C."/>
            <person name="Lee H."/>
            <person name="Ostrov N."/>
        </authorList>
    </citation>
    <scope>NUCLEOTIDE SEQUENCE [LARGE SCALE GENOMIC DNA]</scope>
    <source>
        <strain evidence="7 9">ATCC 23090</strain>
    </source>
</reference>
<feature type="transmembrane region" description="Helical" evidence="5">
    <location>
        <begin position="405"/>
        <end position="425"/>
    </location>
</feature>
<dbReference type="AlphaFoldDB" id="A0A1K1SV52"/>
<feature type="transmembrane region" description="Helical" evidence="5">
    <location>
        <begin position="106"/>
        <end position="127"/>
    </location>
</feature>
<evidence type="ECO:0000256" key="3">
    <source>
        <dbReference type="ARBA" id="ARBA00022989"/>
    </source>
</evidence>
<dbReference type="PANTHER" id="PTHR23501">
    <property type="entry name" value="MAJOR FACILITATOR SUPERFAMILY"/>
    <property type="match status" value="1"/>
</dbReference>
<comment type="subcellular location">
    <subcellularLocation>
        <location evidence="1">Membrane</location>
        <topology evidence="1">Multi-pass membrane protein</topology>
    </subcellularLocation>
</comment>
<dbReference type="SUPFAM" id="SSF103473">
    <property type="entry name" value="MFS general substrate transporter"/>
    <property type="match status" value="1"/>
</dbReference>
<feature type="transmembrane region" description="Helical" evidence="5">
    <location>
        <begin position="83"/>
        <end position="100"/>
    </location>
</feature>
<evidence type="ECO:0008006" key="10">
    <source>
        <dbReference type="Google" id="ProtNLM"/>
    </source>
</evidence>
<reference evidence="6 8" key="1">
    <citation type="submission" date="2016-11" db="EMBL/GenBank/DDBJ databases">
        <authorList>
            <person name="Jaros S."/>
            <person name="Januszkiewicz K."/>
            <person name="Wedrychowicz H."/>
        </authorList>
    </citation>
    <scope>NUCLEOTIDE SEQUENCE [LARGE SCALE GENOMIC DNA]</scope>
    <source>
        <strain evidence="6 8">DSM 784</strain>
    </source>
</reference>
<organism evidence="6 8">
    <name type="scientific">Chitinophaga sancti</name>
    <dbReference type="NCBI Taxonomy" id="1004"/>
    <lineage>
        <taxon>Bacteria</taxon>
        <taxon>Pseudomonadati</taxon>
        <taxon>Bacteroidota</taxon>
        <taxon>Chitinophagia</taxon>
        <taxon>Chitinophagales</taxon>
        <taxon>Chitinophagaceae</taxon>
        <taxon>Chitinophaga</taxon>
    </lineage>
</organism>
<dbReference type="PANTHER" id="PTHR23501:SF5">
    <property type="entry name" value="TRANSPORT PROTEIN"/>
    <property type="match status" value="1"/>
</dbReference>
<evidence type="ECO:0000313" key="8">
    <source>
        <dbReference type="Proteomes" id="UP000183788"/>
    </source>
</evidence>
<dbReference type="STRING" id="1004.SAMN05661012_06214"/>
<dbReference type="EMBL" id="CP140154">
    <property type="protein sequence ID" value="WQG90561.1"/>
    <property type="molecule type" value="Genomic_DNA"/>
</dbReference>
<dbReference type="OrthoDB" id="622032at2"/>
<feature type="transmembrane region" description="Helical" evidence="5">
    <location>
        <begin position="239"/>
        <end position="255"/>
    </location>
</feature>
<sequence length="515" mass="57877">MNNRIAALKPWVPNNAGLLLYLLFVFTFQFSNGVYMSLLGEIIGANQFYREDLSYAFQASMVGMCVVFPLLFRFKFRYLSQEILLVTSAVTLVLILVSVYTSSIPVLVVAGFFIGAFKMVGTFESFSSIQLIITPSRDFGIFFSVVYTVVLLSVQLSGLMAVYLADHYNWQLMYYIMSGMLGVQILLVLVFLRPIRVIRKLPLVGIDWKGMALWSMLLMTIAFVAAYGQLEDWLASEKIVYATVLIGLLAPLVYLRTVSTRRAYILPVCFKFRNVNISVVMILLLQIFLNTSNSILSPFTAAIMKLDRVNTINLNWWVAAGILLAAVFSLIWFTKINGPFRWLFALGFTSLTLYHGLLFFCFSSAAGKEILGLPYMLRGFGNLIVYVGVAKYMMKDVSFPLFPQALFIVGLARNAIGGTMAGAAIGDLEHHKVTDYLLKLAAKTDAVQTGHMPAGALYGKFYLQSLLLAGRDIFGLVTVMGMVIVVGIIFYHFQQPFVRRMPGWNYVRKMKFYQK</sequence>
<name>A0A1K1SV52_9BACT</name>
<feature type="transmembrane region" description="Helical" evidence="5">
    <location>
        <begin position="316"/>
        <end position="333"/>
    </location>
</feature>
<evidence type="ECO:0000313" key="9">
    <source>
        <dbReference type="Proteomes" id="UP001326715"/>
    </source>
</evidence>
<feature type="transmembrane region" description="Helical" evidence="5">
    <location>
        <begin position="372"/>
        <end position="393"/>
    </location>
</feature>
<keyword evidence="4 5" id="KW-0472">Membrane</keyword>
<dbReference type="GO" id="GO:0022857">
    <property type="term" value="F:transmembrane transporter activity"/>
    <property type="evidence" value="ECO:0007669"/>
    <property type="project" value="TreeGrafter"/>
</dbReference>
<feature type="transmembrane region" description="Helical" evidence="5">
    <location>
        <begin position="139"/>
        <end position="165"/>
    </location>
</feature>
<dbReference type="GO" id="GO:0005886">
    <property type="term" value="C:plasma membrane"/>
    <property type="evidence" value="ECO:0007669"/>
    <property type="project" value="TreeGrafter"/>
</dbReference>
<dbReference type="InterPro" id="IPR036259">
    <property type="entry name" value="MFS_trans_sf"/>
</dbReference>
<evidence type="ECO:0000256" key="2">
    <source>
        <dbReference type="ARBA" id="ARBA00022692"/>
    </source>
</evidence>
<keyword evidence="2 5" id="KW-0812">Transmembrane</keyword>
<feature type="transmembrane region" description="Helical" evidence="5">
    <location>
        <begin position="473"/>
        <end position="493"/>
    </location>
</feature>
<feature type="transmembrane region" description="Helical" evidence="5">
    <location>
        <begin position="342"/>
        <end position="366"/>
    </location>
</feature>
<dbReference type="EMBL" id="FPIZ01000035">
    <property type="protein sequence ID" value="SFW88209.1"/>
    <property type="molecule type" value="Genomic_DNA"/>
</dbReference>
<feature type="transmembrane region" description="Helical" evidence="5">
    <location>
        <begin position="171"/>
        <end position="191"/>
    </location>
</feature>
<evidence type="ECO:0000256" key="5">
    <source>
        <dbReference type="SAM" id="Phobius"/>
    </source>
</evidence>
<dbReference type="Proteomes" id="UP000183788">
    <property type="component" value="Unassembled WGS sequence"/>
</dbReference>
<dbReference type="Proteomes" id="UP001326715">
    <property type="component" value="Chromosome"/>
</dbReference>
<proteinExistence type="predicted"/>
<dbReference type="RefSeq" id="WP_072365925.1">
    <property type="nucleotide sequence ID" value="NZ_CP139972.1"/>
</dbReference>
<feature type="transmembrane region" description="Helical" evidence="5">
    <location>
        <begin position="275"/>
        <end position="296"/>
    </location>
</feature>
<dbReference type="Gene3D" id="1.20.1250.20">
    <property type="entry name" value="MFS general substrate transporter like domains"/>
    <property type="match status" value="1"/>
</dbReference>
<evidence type="ECO:0000256" key="1">
    <source>
        <dbReference type="ARBA" id="ARBA00004141"/>
    </source>
</evidence>
<evidence type="ECO:0000313" key="6">
    <source>
        <dbReference type="EMBL" id="SFW88209.1"/>
    </source>
</evidence>
<protein>
    <recommendedName>
        <fullName evidence="10">Major Facilitator Superfamily protein</fullName>
    </recommendedName>
</protein>
<keyword evidence="3 5" id="KW-1133">Transmembrane helix</keyword>
<evidence type="ECO:0000256" key="4">
    <source>
        <dbReference type="ARBA" id="ARBA00023136"/>
    </source>
</evidence>